<sequence length="92" mass="9781">MAAMAIGADIHPLTIMIPVTLACSASFALPVATPPNLIVFSANVLHINDMIAMGMVCNVIGAVLITFFSAYWSPIVFGFEFGDNVPVDWLPV</sequence>
<organism evidence="7 8">
    <name type="scientific">Kipferlia bialata</name>
    <dbReference type="NCBI Taxonomy" id="797122"/>
    <lineage>
        <taxon>Eukaryota</taxon>
        <taxon>Metamonada</taxon>
        <taxon>Carpediemonas-like organisms</taxon>
        <taxon>Kipferlia</taxon>
    </lineage>
</organism>
<proteinExistence type="predicted"/>
<feature type="transmembrane region" description="Helical" evidence="6">
    <location>
        <begin position="51"/>
        <end position="72"/>
    </location>
</feature>
<accession>A0A9K3D8L3</accession>
<dbReference type="EMBL" id="BDIP01004871">
    <property type="protein sequence ID" value="GIQ89273.1"/>
    <property type="molecule type" value="Genomic_DNA"/>
</dbReference>
<name>A0A9K3D8L3_9EUKA</name>
<evidence type="ECO:0000313" key="7">
    <source>
        <dbReference type="EMBL" id="GIQ89273.1"/>
    </source>
</evidence>
<keyword evidence="5 6" id="KW-0472">Membrane</keyword>
<dbReference type="InterPro" id="IPR001898">
    <property type="entry name" value="SLC13A/DASS"/>
</dbReference>
<dbReference type="OrthoDB" id="6493944at2759"/>
<dbReference type="Proteomes" id="UP000265618">
    <property type="component" value="Unassembled WGS sequence"/>
</dbReference>
<evidence type="ECO:0000256" key="6">
    <source>
        <dbReference type="SAM" id="Phobius"/>
    </source>
</evidence>
<comment type="caution">
    <text evidence="7">The sequence shown here is derived from an EMBL/GenBank/DDBJ whole genome shotgun (WGS) entry which is preliminary data.</text>
</comment>
<feature type="transmembrane region" description="Helical" evidence="6">
    <location>
        <begin position="12"/>
        <end position="31"/>
    </location>
</feature>
<keyword evidence="4 6" id="KW-1133">Transmembrane helix</keyword>
<evidence type="ECO:0000256" key="1">
    <source>
        <dbReference type="ARBA" id="ARBA00004141"/>
    </source>
</evidence>
<dbReference type="GO" id="GO:0005886">
    <property type="term" value="C:plasma membrane"/>
    <property type="evidence" value="ECO:0007669"/>
    <property type="project" value="TreeGrafter"/>
</dbReference>
<dbReference type="AlphaFoldDB" id="A0A9K3D8L3"/>
<keyword evidence="8" id="KW-1185">Reference proteome</keyword>
<evidence type="ECO:0000256" key="2">
    <source>
        <dbReference type="ARBA" id="ARBA00022448"/>
    </source>
</evidence>
<dbReference type="Pfam" id="PF00939">
    <property type="entry name" value="Na_sulph_symp"/>
    <property type="match status" value="1"/>
</dbReference>
<keyword evidence="3 6" id="KW-0812">Transmembrane</keyword>
<gene>
    <name evidence="7" type="ORF">KIPB_011703</name>
</gene>
<evidence type="ECO:0000313" key="8">
    <source>
        <dbReference type="Proteomes" id="UP000265618"/>
    </source>
</evidence>
<protein>
    <submittedName>
        <fullName evidence="7">Sodium/sulphate symporter</fullName>
    </submittedName>
</protein>
<dbReference type="PANTHER" id="PTHR10283">
    <property type="entry name" value="SOLUTE CARRIER FAMILY 13 MEMBER"/>
    <property type="match status" value="1"/>
</dbReference>
<evidence type="ECO:0000256" key="5">
    <source>
        <dbReference type="ARBA" id="ARBA00023136"/>
    </source>
</evidence>
<dbReference type="PROSITE" id="PS01271">
    <property type="entry name" value="NA_SULFATE"/>
    <property type="match status" value="1"/>
</dbReference>
<dbReference type="InterPro" id="IPR031312">
    <property type="entry name" value="Na/sul_symport_CS"/>
</dbReference>
<evidence type="ECO:0000256" key="4">
    <source>
        <dbReference type="ARBA" id="ARBA00022989"/>
    </source>
</evidence>
<reference evidence="7 8" key="1">
    <citation type="journal article" date="2018" name="PLoS ONE">
        <title>The draft genome of Kipferlia bialata reveals reductive genome evolution in fornicate parasites.</title>
        <authorList>
            <person name="Tanifuji G."/>
            <person name="Takabayashi S."/>
            <person name="Kume K."/>
            <person name="Takagi M."/>
            <person name="Nakayama T."/>
            <person name="Kamikawa R."/>
            <person name="Inagaki Y."/>
            <person name="Hashimoto T."/>
        </authorList>
    </citation>
    <scope>NUCLEOTIDE SEQUENCE [LARGE SCALE GENOMIC DNA]</scope>
    <source>
        <strain evidence="7">NY0173</strain>
    </source>
</reference>
<evidence type="ECO:0000256" key="3">
    <source>
        <dbReference type="ARBA" id="ARBA00022692"/>
    </source>
</evidence>
<comment type="subcellular location">
    <subcellularLocation>
        <location evidence="1">Membrane</location>
        <topology evidence="1">Multi-pass membrane protein</topology>
    </subcellularLocation>
</comment>
<keyword evidence="2" id="KW-0813">Transport</keyword>
<dbReference type="GO" id="GO:0015141">
    <property type="term" value="F:succinate transmembrane transporter activity"/>
    <property type="evidence" value="ECO:0007669"/>
    <property type="project" value="UniProtKB-ARBA"/>
</dbReference>
<dbReference type="PANTHER" id="PTHR10283:SF82">
    <property type="entry name" value="SOLUTE CARRIER FAMILY 13 MEMBER 2"/>
    <property type="match status" value="1"/>
</dbReference>